<dbReference type="AlphaFoldDB" id="A0A1F6CKN1"/>
<dbReference type="GO" id="GO:0015648">
    <property type="term" value="F:lipid-linked peptidoglycan transporter activity"/>
    <property type="evidence" value="ECO:0007669"/>
    <property type="project" value="TreeGrafter"/>
</dbReference>
<feature type="transmembrane region" description="Helical" evidence="6">
    <location>
        <begin position="20"/>
        <end position="40"/>
    </location>
</feature>
<dbReference type="InterPro" id="IPR001182">
    <property type="entry name" value="FtsW/RodA"/>
</dbReference>
<keyword evidence="5 6" id="KW-0472">Membrane</keyword>
<keyword evidence="4 6" id="KW-1133">Transmembrane helix</keyword>
<dbReference type="InterPro" id="IPR011923">
    <property type="entry name" value="RodA/MrdB"/>
</dbReference>
<dbReference type="PANTHER" id="PTHR30474:SF1">
    <property type="entry name" value="PEPTIDOGLYCAN GLYCOSYLTRANSFERASE MRDB"/>
    <property type="match status" value="1"/>
</dbReference>
<dbReference type="EMBL" id="MFKV01000029">
    <property type="protein sequence ID" value="OGG49550.1"/>
    <property type="molecule type" value="Genomic_DNA"/>
</dbReference>
<dbReference type="GO" id="GO:0008360">
    <property type="term" value="P:regulation of cell shape"/>
    <property type="evidence" value="ECO:0007669"/>
    <property type="project" value="UniProtKB-KW"/>
</dbReference>
<comment type="caution">
    <text evidence="7">The sequence shown here is derived from an EMBL/GenBank/DDBJ whole genome shotgun (WGS) entry which is preliminary data.</text>
</comment>
<evidence type="ECO:0000313" key="7">
    <source>
        <dbReference type="EMBL" id="OGG49550.1"/>
    </source>
</evidence>
<feature type="transmembrane region" description="Helical" evidence="6">
    <location>
        <begin position="52"/>
        <end position="72"/>
    </location>
</feature>
<proteinExistence type="predicted"/>
<comment type="subcellular location">
    <subcellularLocation>
        <location evidence="1">Membrane</location>
        <topology evidence="1">Multi-pass membrane protein</topology>
    </subcellularLocation>
</comment>
<keyword evidence="3" id="KW-0133">Cell shape</keyword>
<dbReference type="PANTHER" id="PTHR30474">
    <property type="entry name" value="CELL CYCLE PROTEIN"/>
    <property type="match status" value="1"/>
</dbReference>
<protein>
    <submittedName>
        <fullName evidence="7">Rod shape-determining protein RodA</fullName>
    </submittedName>
</protein>
<feature type="transmembrane region" description="Helical" evidence="6">
    <location>
        <begin position="78"/>
        <end position="99"/>
    </location>
</feature>
<feature type="transmembrane region" description="Helical" evidence="6">
    <location>
        <begin position="309"/>
        <end position="330"/>
    </location>
</feature>
<dbReference type="GO" id="GO:0032153">
    <property type="term" value="C:cell division site"/>
    <property type="evidence" value="ECO:0007669"/>
    <property type="project" value="TreeGrafter"/>
</dbReference>
<evidence type="ECO:0000256" key="1">
    <source>
        <dbReference type="ARBA" id="ARBA00004141"/>
    </source>
</evidence>
<dbReference type="GO" id="GO:0005886">
    <property type="term" value="C:plasma membrane"/>
    <property type="evidence" value="ECO:0007669"/>
    <property type="project" value="TreeGrafter"/>
</dbReference>
<organism evidence="7 8">
    <name type="scientific">Candidatus Kaiserbacteria bacterium RIFCSPHIGHO2_01_FULL_54_36</name>
    <dbReference type="NCBI Taxonomy" id="1798482"/>
    <lineage>
        <taxon>Bacteria</taxon>
        <taxon>Candidatus Kaiseribacteriota</taxon>
    </lineage>
</organism>
<keyword evidence="2 6" id="KW-0812">Transmembrane</keyword>
<evidence type="ECO:0000256" key="5">
    <source>
        <dbReference type="ARBA" id="ARBA00023136"/>
    </source>
</evidence>
<gene>
    <name evidence="7" type="ORF">A2763_01910</name>
</gene>
<accession>A0A1F6CKN1</accession>
<dbReference type="GO" id="GO:0051301">
    <property type="term" value="P:cell division"/>
    <property type="evidence" value="ECO:0007669"/>
    <property type="project" value="InterPro"/>
</dbReference>
<feature type="transmembrane region" description="Helical" evidence="6">
    <location>
        <begin position="276"/>
        <end position="297"/>
    </location>
</feature>
<evidence type="ECO:0000313" key="8">
    <source>
        <dbReference type="Proteomes" id="UP000178370"/>
    </source>
</evidence>
<feature type="transmembrane region" description="Helical" evidence="6">
    <location>
        <begin position="139"/>
        <end position="158"/>
    </location>
</feature>
<feature type="transmembrane region" description="Helical" evidence="6">
    <location>
        <begin position="342"/>
        <end position="362"/>
    </location>
</feature>
<feature type="transmembrane region" description="Helical" evidence="6">
    <location>
        <begin position="188"/>
        <end position="206"/>
    </location>
</feature>
<evidence type="ECO:0000256" key="6">
    <source>
        <dbReference type="SAM" id="Phobius"/>
    </source>
</evidence>
<sequence>MISALRAAQERARLFSHIDWFLFASALAISLLGLVTMRSFSVENSFFDKQMIWICISIACFFAASIPEYHFLRRTPVITSLFIITTVSLALIFLFGAFVKGAQNRFNLGFLSVQPSDPAKLLLVLMLAKYFARRHVEIAAVKHILVSGAYALALFILIFFQPDFGSAIIIGSIWLGMVLAAGISWKHLAALFIAAIVVTTGLWQYGLQPYQKQRILTFIHPLTDIQGTGYNAYQSTIAVGSGEWLGKGIGYGTQSKLRFLPEYQTDFIFAAFAEEWGFIGVVILFGLFAVLILRTLAIAGHGADNFDMLFGIGIAAYFMAQFTVHVGMNMGLLPITGTTLPLMSYGGSHLVTEYVALGILMGMRRHARSSIQARDETEIVGTL</sequence>
<reference evidence="7 8" key="1">
    <citation type="journal article" date="2016" name="Nat. Commun.">
        <title>Thousands of microbial genomes shed light on interconnected biogeochemical processes in an aquifer system.</title>
        <authorList>
            <person name="Anantharaman K."/>
            <person name="Brown C.T."/>
            <person name="Hug L.A."/>
            <person name="Sharon I."/>
            <person name="Castelle C.J."/>
            <person name="Probst A.J."/>
            <person name="Thomas B.C."/>
            <person name="Singh A."/>
            <person name="Wilkins M.J."/>
            <person name="Karaoz U."/>
            <person name="Brodie E.L."/>
            <person name="Williams K.H."/>
            <person name="Hubbard S.S."/>
            <person name="Banfield J.F."/>
        </authorList>
    </citation>
    <scope>NUCLEOTIDE SEQUENCE [LARGE SCALE GENOMIC DNA]</scope>
</reference>
<evidence type="ECO:0000256" key="3">
    <source>
        <dbReference type="ARBA" id="ARBA00022960"/>
    </source>
</evidence>
<feature type="transmembrane region" description="Helical" evidence="6">
    <location>
        <begin position="164"/>
        <end position="181"/>
    </location>
</feature>
<evidence type="ECO:0000256" key="4">
    <source>
        <dbReference type="ARBA" id="ARBA00022989"/>
    </source>
</evidence>
<dbReference type="Proteomes" id="UP000178370">
    <property type="component" value="Unassembled WGS sequence"/>
</dbReference>
<dbReference type="NCBIfam" id="TIGR02210">
    <property type="entry name" value="rodA_shape"/>
    <property type="match status" value="1"/>
</dbReference>
<dbReference type="Pfam" id="PF01098">
    <property type="entry name" value="FTSW_RODA_SPOVE"/>
    <property type="match status" value="1"/>
</dbReference>
<dbReference type="STRING" id="1798482.A2763_01910"/>
<evidence type="ECO:0000256" key="2">
    <source>
        <dbReference type="ARBA" id="ARBA00022692"/>
    </source>
</evidence>
<name>A0A1F6CKN1_9BACT</name>